<dbReference type="EMBL" id="JAMKOV010000001">
    <property type="protein sequence ID" value="KAI8044850.1"/>
    <property type="molecule type" value="Genomic_DNA"/>
</dbReference>
<dbReference type="Proteomes" id="UP001059596">
    <property type="component" value="Chromosome 3R"/>
</dbReference>
<comment type="caution">
    <text evidence="1">The sequence shown here is derived from an EMBL/GenBank/DDBJ whole genome shotgun (WGS) entry which is preliminary data.</text>
</comment>
<dbReference type="AlphaFoldDB" id="A0A9P9YXQ6"/>
<evidence type="ECO:0000313" key="2">
    <source>
        <dbReference type="Proteomes" id="UP001059596"/>
    </source>
</evidence>
<keyword evidence="2" id="KW-1185">Reference proteome</keyword>
<name>A0A9P9YXQ6_9MUSC</name>
<gene>
    <name evidence="1" type="ORF">M5D96_001025</name>
</gene>
<reference evidence="1" key="1">
    <citation type="journal article" date="2023" name="Genome Biol. Evol.">
        <title>Long-read-based Genome Assembly of Drosophila gunungcola Reveals Fewer Chemosensory Genes in Flower-breeding Species.</title>
        <authorList>
            <person name="Negi A."/>
            <person name="Liao B.Y."/>
            <person name="Yeh S.D."/>
        </authorList>
    </citation>
    <scope>NUCLEOTIDE SEQUENCE</scope>
    <source>
        <strain evidence="1">Sukarami</strain>
    </source>
</reference>
<proteinExistence type="predicted"/>
<accession>A0A9P9YXQ6</accession>
<evidence type="ECO:0000313" key="1">
    <source>
        <dbReference type="EMBL" id="KAI8044850.1"/>
    </source>
</evidence>
<protein>
    <submittedName>
        <fullName evidence="1">Uncharacterized protein</fullName>
    </submittedName>
</protein>
<sequence length="74" mass="8216">MLGNGAPKLWAGLLQHLQITDDIKCPACPRKSNTHAVWKSQKANLAGRIATHQREKHYVGLQALETIYTGHLDT</sequence>
<organism evidence="1 2">
    <name type="scientific">Drosophila gunungcola</name>
    <name type="common">fruit fly</name>
    <dbReference type="NCBI Taxonomy" id="103775"/>
    <lineage>
        <taxon>Eukaryota</taxon>
        <taxon>Metazoa</taxon>
        <taxon>Ecdysozoa</taxon>
        <taxon>Arthropoda</taxon>
        <taxon>Hexapoda</taxon>
        <taxon>Insecta</taxon>
        <taxon>Pterygota</taxon>
        <taxon>Neoptera</taxon>
        <taxon>Endopterygota</taxon>
        <taxon>Diptera</taxon>
        <taxon>Brachycera</taxon>
        <taxon>Muscomorpha</taxon>
        <taxon>Ephydroidea</taxon>
        <taxon>Drosophilidae</taxon>
        <taxon>Drosophila</taxon>
        <taxon>Sophophora</taxon>
    </lineage>
</organism>